<sequence>MTKVAVVTGAAGGIGAAIVGSLQRDGWRVAGLDLRPSPADLDLVVDLADADALRRALDTVAAELGSPTGLVNGAGLYQAVDLLQTTPEYVDAVLAVNVAAPIYLCRGLIKRCLDADQPASIVNIASIVGHTGSDDPAYGASKGALFSLTKGLAKAYGAAGIRVNAVAPGVIEPTPMAATIPEHRRRRHLDAIPEQRFGRPEEVAEAVAYLMSSRSAYINGAILDVNGGLH</sequence>
<dbReference type="EC" id="1.1.1.-" evidence="2"/>
<dbReference type="EMBL" id="JBHLTC010000023">
    <property type="protein sequence ID" value="MFC0626316.1"/>
    <property type="molecule type" value="Genomic_DNA"/>
</dbReference>
<evidence type="ECO:0000313" key="3">
    <source>
        <dbReference type="Proteomes" id="UP001589890"/>
    </source>
</evidence>
<dbReference type="RefSeq" id="WP_380049637.1">
    <property type="nucleotide sequence ID" value="NZ_JBHLTC010000023.1"/>
</dbReference>
<dbReference type="GO" id="GO:0016491">
    <property type="term" value="F:oxidoreductase activity"/>
    <property type="evidence" value="ECO:0007669"/>
    <property type="project" value="UniProtKB-KW"/>
</dbReference>
<dbReference type="Proteomes" id="UP001589890">
    <property type="component" value="Unassembled WGS sequence"/>
</dbReference>
<keyword evidence="2" id="KW-0560">Oxidoreductase</keyword>
<protein>
    <submittedName>
        <fullName evidence="2">SDR family NAD(P)-dependent oxidoreductase</fullName>
        <ecNumber evidence="2">1.1.1.-</ecNumber>
    </submittedName>
</protein>
<dbReference type="PROSITE" id="PS00061">
    <property type="entry name" value="ADH_SHORT"/>
    <property type="match status" value="1"/>
</dbReference>
<gene>
    <name evidence="2" type="ORF">ACFFGN_19715</name>
</gene>
<reference evidence="2 3" key="1">
    <citation type="submission" date="2024-09" db="EMBL/GenBank/DDBJ databases">
        <authorList>
            <person name="Sun Q."/>
            <person name="Mori K."/>
        </authorList>
    </citation>
    <scope>NUCLEOTIDE SEQUENCE [LARGE SCALE GENOMIC DNA]</scope>
    <source>
        <strain evidence="2 3">CGMCC 1.15906</strain>
    </source>
</reference>
<accession>A0ABV6QQN5</accession>
<evidence type="ECO:0000313" key="2">
    <source>
        <dbReference type="EMBL" id="MFC0626316.1"/>
    </source>
</evidence>
<organism evidence="2 3">
    <name type="scientific">Kribbella deserti</name>
    <dbReference type="NCBI Taxonomy" id="1926257"/>
    <lineage>
        <taxon>Bacteria</taxon>
        <taxon>Bacillati</taxon>
        <taxon>Actinomycetota</taxon>
        <taxon>Actinomycetes</taxon>
        <taxon>Propionibacteriales</taxon>
        <taxon>Kribbellaceae</taxon>
        <taxon>Kribbella</taxon>
    </lineage>
</organism>
<dbReference type="PANTHER" id="PTHR42760:SF123">
    <property type="entry name" value="OXIDOREDUCTASE"/>
    <property type="match status" value="1"/>
</dbReference>
<dbReference type="InterPro" id="IPR002347">
    <property type="entry name" value="SDR_fam"/>
</dbReference>
<dbReference type="PANTHER" id="PTHR42760">
    <property type="entry name" value="SHORT-CHAIN DEHYDROGENASES/REDUCTASES FAMILY MEMBER"/>
    <property type="match status" value="1"/>
</dbReference>
<comment type="caution">
    <text evidence="2">The sequence shown here is derived from an EMBL/GenBank/DDBJ whole genome shotgun (WGS) entry which is preliminary data.</text>
</comment>
<dbReference type="InterPro" id="IPR036291">
    <property type="entry name" value="NAD(P)-bd_dom_sf"/>
</dbReference>
<proteinExistence type="inferred from homology"/>
<dbReference type="Gene3D" id="3.40.50.720">
    <property type="entry name" value="NAD(P)-binding Rossmann-like Domain"/>
    <property type="match status" value="1"/>
</dbReference>
<evidence type="ECO:0000256" key="1">
    <source>
        <dbReference type="ARBA" id="ARBA00006484"/>
    </source>
</evidence>
<keyword evidence="3" id="KW-1185">Reference proteome</keyword>
<dbReference type="InterPro" id="IPR020904">
    <property type="entry name" value="Sc_DH/Rdtase_CS"/>
</dbReference>
<dbReference type="PRINTS" id="PR00080">
    <property type="entry name" value="SDRFAMILY"/>
</dbReference>
<dbReference type="PRINTS" id="PR00081">
    <property type="entry name" value="GDHRDH"/>
</dbReference>
<name>A0ABV6QQN5_9ACTN</name>
<comment type="similarity">
    <text evidence="1">Belongs to the short-chain dehydrogenases/reductases (SDR) family.</text>
</comment>
<dbReference type="SUPFAM" id="SSF51735">
    <property type="entry name" value="NAD(P)-binding Rossmann-fold domains"/>
    <property type="match status" value="1"/>
</dbReference>
<dbReference type="Pfam" id="PF13561">
    <property type="entry name" value="adh_short_C2"/>
    <property type="match status" value="1"/>
</dbReference>